<dbReference type="AlphaFoldDB" id="G0J6K4"/>
<dbReference type="eggNOG" id="COG3712">
    <property type="taxonomic scope" value="Bacteria"/>
</dbReference>
<evidence type="ECO:0000256" key="1">
    <source>
        <dbReference type="SAM" id="Phobius"/>
    </source>
</evidence>
<dbReference type="OrthoDB" id="1452822at2"/>
<keyword evidence="1" id="KW-0812">Transmembrane</keyword>
<name>G0J6K4_CYCMS</name>
<dbReference type="InterPro" id="IPR012373">
    <property type="entry name" value="Ferrdict_sens_TM"/>
</dbReference>
<evidence type="ECO:0000313" key="5">
    <source>
        <dbReference type="Proteomes" id="UP000001635"/>
    </source>
</evidence>
<dbReference type="RefSeq" id="WP_014022799.1">
    <property type="nucleotide sequence ID" value="NC_015914.1"/>
</dbReference>
<dbReference type="FunFam" id="2.60.120.1440:FF:000001">
    <property type="entry name" value="Putative anti-sigma factor"/>
    <property type="match status" value="1"/>
</dbReference>
<dbReference type="KEGG" id="cmr:Cycma_4834"/>
<evidence type="ECO:0000259" key="3">
    <source>
        <dbReference type="Pfam" id="PF16344"/>
    </source>
</evidence>
<dbReference type="Gene3D" id="3.55.50.30">
    <property type="match status" value="1"/>
</dbReference>
<dbReference type="HOGENOM" id="CLU_050192_2_2_10"/>
<accession>G0J6K4</accession>
<keyword evidence="5" id="KW-1185">Reference proteome</keyword>
<dbReference type="EMBL" id="CP002955">
    <property type="protein sequence ID" value="AEL28519.1"/>
    <property type="molecule type" value="Genomic_DNA"/>
</dbReference>
<gene>
    <name evidence="4" type="ordered locus">Cycma_4834</name>
</gene>
<dbReference type="Pfam" id="PF16344">
    <property type="entry name" value="FecR_C"/>
    <property type="match status" value="1"/>
</dbReference>
<dbReference type="PIRSF" id="PIRSF018266">
    <property type="entry name" value="FecR"/>
    <property type="match status" value="1"/>
</dbReference>
<sequence length="352" mass="40159">MDRKIFNNYIDNKCTEEEYEVISKWIISGKDKEKIKGWLRESWQNLAVEDSMEPSVDFQAILDKVHHEINLKNLPQETKDNKINKIKGWYRKMAATLLLPLIGTLGVLLIKDFYQEQNYFKVKPDEIEIIAPIGARVVVQLSDGTEVHLNYGSSLKYPRIFTGDKRTVSLKGEGFFNVAHDPENPFIVHTSNLSIKALGTSFNVSAYPNDNFVSATLKEGKVVLEKNSKQKEDLILGKMVPGQHVRLDKATGRLTSSKGNIERYYAWKEGKMVFENATIGSIADKLGRKFNVVFDISEEIKDLTYTVTLEDDPLEVILDLMKEVTAIRYTIYPRKKAADGSFSKQKISIEKR</sequence>
<reference evidence="5" key="1">
    <citation type="submission" date="2011-07" db="EMBL/GenBank/DDBJ databases">
        <title>The complete genome of Cyclobacterium marinum DSM 745.</title>
        <authorList>
            <person name="Lucas S."/>
            <person name="Han J."/>
            <person name="Lapidus A."/>
            <person name="Bruce D."/>
            <person name="Goodwin L."/>
            <person name="Pitluck S."/>
            <person name="Peters L."/>
            <person name="Kyrpides N."/>
            <person name="Mavromatis K."/>
            <person name="Ivanova N."/>
            <person name="Ovchinnikova G."/>
            <person name="Chertkov O."/>
            <person name="Detter J.C."/>
            <person name="Tapia R."/>
            <person name="Han C."/>
            <person name="Land M."/>
            <person name="Hauser L."/>
            <person name="Markowitz V."/>
            <person name="Cheng J.-F."/>
            <person name="Hugenholtz P."/>
            <person name="Woyke T."/>
            <person name="Wu D."/>
            <person name="Tindall B."/>
            <person name="Schuetze A."/>
            <person name="Brambilla E."/>
            <person name="Klenk H.-P."/>
            <person name="Eisen J.A."/>
        </authorList>
    </citation>
    <scope>NUCLEOTIDE SEQUENCE [LARGE SCALE GENOMIC DNA]</scope>
    <source>
        <strain evidence="5">ATCC 25205 / DSM 745 / LMG 13164 / NCIMB 1802</strain>
    </source>
</reference>
<dbReference type="PANTHER" id="PTHR30273:SF2">
    <property type="entry name" value="PROTEIN FECR"/>
    <property type="match status" value="1"/>
</dbReference>
<proteinExistence type="predicted"/>
<feature type="transmembrane region" description="Helical" evidence="1">
    <location>
        <begin position="89"/>
        <end position="110"/>
    </location>
</feature>
<evidence type="ECO:0000259" key="2">
    <source>
        <dbReference type="Pfam" id="PF04773"/>
    </source>
</evidence>
<keyword evidence="1" id="KW-0472">Membrane</keyword>
<keyword evidence="1" id="KW-1133">Transmembrane helix</keyword>
<dbReference type="InterPro" id="IPR006860">
    <property type="entry name" value="FecR"/>
</dbReference>
<dbReference type="Pfam" id="PF04773">
    <property type="entry name" value="FecR"/>
    <property type="match status" value="1"/>
</dbReference>
<dbReference type="STRING" id="880070.Cycma_4834"/>
<dbReference type="Gene3D" id="2.60.120.1440">
    <property type="match status" value="1"/>
</dbReference>
<evidence type="ECO:0000313" key="4">
    <source>
        <dbReference type="EMBL" id="AEL28519.1"/>
    </source>
</evidence>
<dbReference type="InterPro" id="IPR032508">
    <property type="entry name" value="FecR_C"/>
</dbReference>
<organism evidence="4 5">
    <name type="scientific">Cyclobacterium marinum (strain ATCC 25205 / DSM 745 / LMG 13164 / NCIMB 1802)</name>
    <name type="common">Flectobacillus marinus</name>
    <dbReference type="NCBI Taxonomy" id="880070"/>
    <lineage>
        <taxon>Bacteria</taxon>
        <taxon>Pseudomonadati</taxon>
        <taxon>Bacteroidota</taxon>
        <taxon>Cytophagia</taxon>
        <taxon>Cytophagales</taxon>
        <taxon>Cyclobacteriaceae</taxon>
        <taxon>Cyclobacterium</taxon>
    </lineage>
</organism>
<protein>
    <submittedName>
        <fullName evidence="4">Anti-FecI sigma factor, FecR</fullName>
    </submittedName>
</protein>
<feature type="domain" description="FecR protein" evidence="2">
    <location>
        <begin position="134"/>
        <end position="222"/>
    </location>
</feature>
<dbReference type="GO" id="GO:0016989">
    <property type="term" value="F:sigma factor antagonist activity"/>
    <property type="evidence" value="ECO:0007669"/>
    <property type="project" value="TreeGrafter"/>
</dbReference>
<dbReference type="Proteomes" id="UP000001635">
    <property type="component" value="Chromosome"/>
</dbReference>
<feature type="domain" description="Protein FecR C-terminal" evidence="3">
    <location>
        <begin position="271"/>
        <end position="331"/>
    </location>
</feature>
<dbReference type="PANTHER" id="PTHR30273">
    <property type="entry name" value="PERIPLASMIC SIGNAL SENSOR AND SIGMA FACTOR ACTIVATOR FECR-RELATED"/>
    <property type="match status" value="1"/>
</dbReference>